<evidence type="ECO:0000256" key="3">
    <source>
        <dbReference type="SAM" id="Phobius"/>
    </source>
</evidence>
<dbReference type="InterPro" id="IPR025295">
    <property type="entry name" value="eCIS_core_dom"/>
</dbReference>
<feature type="domain" description="eCIS core" evidence="4">
    <location>
        <begin position="186"/>
        <end position="262"/>
    </location>
</feature>
<feature type="region of interest" description="Disordered" evidence="2">
    <location>
        <begin position="455"/>
        <end position="545"/>
    </location>
</feature>
<feature type="transmembrane region" description="Helical" evidence="3">
    <location>
        <begin position="1053"/>
        <end position="1073"/>
    </location>
</feature>
<keyword evidence="3" id="KW-1133">Transmembrane helix</keyword>
<name>A0A6B3N4K3_9CYAN</name>
<gene>
    <name evidence="5" type="ORF">F6J89_13585</name>
</gene>
<feature type="compositionally biased region" description="Polar residues" evidence="2">
    <location>
        <begin position="363"/>
        <end position="374"/>
    </location>
</feature>
<feature type="region of interest" description="Disordered" evidence="2">
    <location>
        <begin position="1209"/>
        <end position="1256"/>
    </location>
</feature>
<feature type="compositionally biased region" description="Basic and acidic residues" evidence="2">
    <location>
        <begin position="455"/>
        <end position="482"/>
    </location>
</feature>
<evidence type="ECO:0000256" key="1">
    <source>
        <dbReference type="SAM" id="Coils"/>
    </source>
</evidence>
<evidence type="ECO:0000256" key="2">
    <source>
        <dbReference type="SAM" id="MobiDB-lite"/>
    </source>
</evidence>
<keyword evidence="3" id="KW-0472">Membrane</keyword>
<evidence type="ECO:0000313" key="5">
    <source>
        <dbReference type="EMBL" id="NER28626.1"/>
    </source>
</evidence>
<keyword evidence="1" id="KW-0175">Coiled coil</keyword>
<dbReference type="EMBL" id="JAAHFQ010000239">
    <property type="protein sequence ID" value="NER28626.1"/>
    <property type="molecule type" value="Genomic_DNA"/>
</dbReference>
<feature type="region of interest" description="Disordered" evidence="2">
    <location>
        <begin position="258"/>
        <end position="429"/>
    </location>
</feature>
<organism evidence="5">
    <name type="scientific">Symploca sp. SIO1C4</name>
    <dbReference type="NCBI Taxonomy" id="2607765"/>
    <lineage>
        <taxon>Bacteria</taxon>
        <taxon>Bacillati</taxon>
        <taxon>Cyanobacteriota</taxon>
        <taxon>Cyanophyceae</taxon>
        <taxon>Coleofasciculales</taxon>
        <taxon>Coleofasciculaceae</taxon>
        <taxon>Symploca</taxon>
    </lineage>
</organism>
<feature type="compositionally biased region" description="Low complexity" evidence="2">
    <location>
        <begin position="7"/>
        <end position="25"/>
    </location>
</feature>
<feature type="compositionally biased region" description="Basic and acidic residues" evidence="2">
    <location>
        <begin position="1247"/>
        <end position="1256"/>
    </location>
</feature>
<keyword evidence="3" id="KW-0812">Transmembrane</keyword>
<comment type="caution">
    <text evidence="5">The sequence shown here is derived from an EMBL/GenBank/DDBJ whole genome shotgun (WGS) entry which is preliminary data.</text>
</comment>
<evidence type="ECO:0000259" key="4">
    <source>
        <dbReference type="Pfam" id="PF13699"/>
    </source>
</evidence>
<feature type="region of interest" description="Disordered" evidence="2">
    <location>
        <begin position="1"/>
        <end position="28"/>
    </location>
</feature>
<feature type="region of interest" description="Disordered" evidence="2">
    <location>
        <begin position="108"/>
        <end position="169"/>
    </location>
</feature>
<feature type="compositionally biased region" description="Basic and acidic residues" evidence="2">
    <location>
        <begin position="351"/>
        <end position="362"/>
    </location>
</feature>
<feature type="coiled-coil region" evidence="1">
    <location>
        <begin position="787"/>
        <end position="833"/>
    </location>
</feature>
<feature type="compositionally biased region" description="Pro residues" evidence="2">
    <location>
        <begin position="289"/>
        <end position="299"/>
    </location>
</feature>
<accession>A0A6B3N4K3</accession>
<feature type="non-terminal residue" evidence="5">
    <location>
        <position position="1256"/>
    </location>
</feature>
<feature type="compositionally biased region" description="Low complexity" evidence="2">
    <location>
        <begin position="400"/>
        <end position="412"/>
    </location>
</feature>
<dbReference type="Gene3D" id="1.20.120.20">
    <property type="entry name" value="Apolipoprotein"/>
    <property type="match status" value="1"/>
</dbReference>
<sequence>MGNQRATQTKTTEATSQKKTTTITKPSVATRAQVHPLLQLQQKIGNSAVNHLIQTKLKVGKPNDIYEQEANRVADAVMRMPTPQVQPQEEEEEALQTQPQAINPLIQQQAEEEEETAQTLQRQTDEEEEAVQMLQPQPNEEEETAQTLQTQPEEEEFQAKAVSSETPEIDHRLERQIQSVRGGGQPLAASTRTFMEPRFGYDFSSVKVHNDSQAAHFSRSLNAQAFTIGRDIFFDTGRYEPNTTAGKNLLAHELTHTVQQQPQASRMVVQRRETTPSNSPGTSAAIASPPRPSTAPSPPIKATKSIVTVADQTDSPTSTAHGVESSATQPQADSEPPEQETPATAKGNKKKATEAKAEKADTSQKSPTSPQQDPAFQAVVKKAKAVATQQRSHAPATVKSQQAQAAAQSPASEIESKAQANQVGEMEQAETPAFDAAAFKAALNKRIADIAPKTLKEADEFKENNQLDSIKQETTGKVKQEKAASQAPLQEKTEASPDTSSIEPKSVTPLPPADAGKKPPSLGAKQAVPKSKLPTQVEAPLQAKSDSLEQQMMDADIDKQQLVNSNQPEFLTALEATQQAQTHAAQAPQAYRQLEGEQLSQAQAEAATNAQAQTQAMHGVRGQLLNQVEGEQVGTKSKDEQARAKVASDIQKIYNKTKTNVETILSDLDSKVETAFDTGAAKAQQAFENYVDRLMKAYKRRRYGQIGGSVLWAKDKLLGLPSEVNNFYVAGRRRFLQDMDTVIDKVVTIVGKELTKAKSEITKGKQEIQDYVAKLPENLQTVGQEAAANIQSKFDNLEQSVNSKQDELISTLAQKYQENLKAVDSRIEEMKAANQGLVDKAVGAIKGVIATIGKIKAMFAEVFARISAVIGLILKDPIGFFKNLITGLKQGFNNFVSNIAKHLQAGLIMWLTGTLGPVGIQIPDDLFSLKGIFSLVTQVLGLTWDYIRKQAVKLFGEKVVAAMEKSVEIFQVIQREGPAGLWEYIKEQFSNLKEMVIDQIKDMVSVEIIKAGVKWILSLLNPVAAFIKAAMGIYNIVMFFVERAAQIADFFNSIIDAVAAIAKGAVSGAAQLVEKALAKSIPLIIGMLAALLGISGIAKKVQGIIERIRKPIDRAIDKVLLKAKKLFARRKETQKTTAQDEEAVEALEGKYIYEKTVAGGHTLKIRKDLRAFRFSTPTLLTGNAAQQAQQKALESIVTLIVPTYPTDALGRATGPSGHVTGVKQGEEREPLPAKKNLPGGVPAYQPGDHRGHLIGD</sequence>
<reference evidence="5" key="1">
    <citation type="submission" date="2019-11" db="EMBL/GenBank/DDBJ databases">
        <title>Genomic insights into an expanded diversity of filamentous marine cyanobacteria reveals the extraordinary biosynthetic potential of Moorea and Okeania.</title>
        <authorList>
            <person name="Ferreira Leao T."/>
            <person name="Wang M."/>
            <person name="Moss N."/>
            <person name="Da Silva R."/>
            <person name="Sanders J."/>
            <person name="Nurk S."/>
            <person name="Gurevich A."/>
            <person name="Humphrey G."/>
            <person name="Reher R."/>
            <person name="Zhu Q."/>
            <person name="Belda-Ferre P."/>
            <person name="Glukhov E."/>
            <person name="Rex R."/>
            <person name="Dorrestein P.C."/>
            <person name="Knight R."/>
            <person name="Pevzner P."/>
            <person name="Gerwick W.H."/>
            <person name="Gerwick L."/>
        </authorList>
    </citation>
    <scope>NUCLEOTIDE SEQUENCE</scope>
    <source>
        <strain evidence="5">SIO1C4</strain>
    </source>
</reference>
<protein>
    <submittedName>
        <fullName evidence="5">DUF4157 domain-containing protein</fullName>
    </submittedName>
</protein>
<dbReference type="AlphaFoldDB" id="A0A6B3N4K3"/>
<proteinExistence type="predicted"/>
<dbReference type="Pfam" id="PF13699">
    <property type="entry name" value="eCIS_core"/>
    <property type="match status" value="1"/>
</dbReference>
<feature type="transmembrane region" description="Helical" evidence="3">
    <location>
        <begin position="1079"/>
        <end position="1098"/>
    </location>
</feature>
<feature type="transmembrane region" description="Helical" evidence="3">
    <location>
        <begin position="1015"/>
        <end position="1041"/>
    </location>
</feature>
<feature type="compositionally biased region" description="Polar residues" evidence="2">
    <location>
        <begin position="310"/>
        <end position="332"/>
    </location>
</feature>